<reference evidence="10" key="3">
    <citation type="submission" date="2019-08" db="EMBL/GenBank/DDBJ databases">
        <authorList>
            <consortium name="Photinus pyralis genome working group"/>
            <person name="Fallon T.R."/>
            <person name="Sander Lower S.E."/>
            <person name="Weng J.-K."/>
        </authorList>
    </citation>
    <scope>NUCLEOTIDE SEQUENCE</scope>
    <source>
        <strain evidence="10">1611_PpyrPB1</strain>
        <tissue evidence="10">Whole body</tissue>
    </source>
</reference>
<evidence type="ECO:0000256" key="5">
    <source>
        <dbReference type="ARBA" id="ARBA00023180"/>
    </source>
</evidence>
<feature type="transmembrane region" description="Helical" evidence="7">
    <location>
        <begin position="157"/>
        <end position="176"/>
    </location>
</feature>
<evidence type="ECO:0000313" key="10">
    <source>
        <dbReference type="EMBL" id="KAB0803016.1"/>
    </source>
</evidence>
<dbReference type="InterPro" id="IPR039775">
    <property type="entry name" value="PHTF1/2"/>
</dbReference>
<dbReference type="GO" id="GO:0005783">
    <property type="term" value="C:endoplasmic reticulum"/>
    <property type="evidence" value="ECO:0007669"/>
    <property type="project" value="InterPro"/>
</dbReference>
<evidence type="ECO:0000256" key="6">
    <source>
        <dbReference type="SAM" id="MobiDB-lite"/>
    </source>
</evidence>
<keyword evidence="11" id="KW-1185">Reference proteome</keyword>
<keyword evidence="2 7" id="KW-0812">Transmembrane</keyword>
<feature type="transmembrane region" description="Helical" evidence="7">
    <location>
        <begin position="463"/>
        <end position="481"/>
    </location>
</feature>
<evidence type="ECO:0000259" key="8">
    <source>
        <dbReference type="Pfam" id="PF12129"/>
    </source>
</evidence>
<dbReference type="InParanoid" id="A0A1Y1N6A8"/>
<sequence>MGIDQFIGWYQKKIGTYDRQLWEKTIEQRIHHGLTDIRFPKNSIHLKSTNAKERDDCEADLKMKSLKTEFIDIDLVRGSSFTKAKPKHGIITVVRLASLRFLLLPLYSKWWVQQTSGKIFLLLLSLYILQLFNIAVYSYNTSKLSDDSTEYVPCTEIVVPVIMMWVLSFIHSQIMATQSDHHPPSQTQKRKNFRRRRKSKIPLITRSFFDCNNQKHRSKDSNEKGETGKTVVFQEHICTPQSGVEDILFDHGFESFKTAESIGDCRVRKNTKYHSTNTIDSNGNNGSESDISHDENQQTINVMDEKLSRQLNHGRSERRHLRSIGKLKLINSTGKEGDRMSPDSQGESTSWDSEEDETISSPDVGETAASATEWMGVTTNTEDCSYSSEPTCTSEYEPSDVDNHMWDTSCAPTAILSPCCALSDKVSCTIWKKHEIKKVELSVFDISCQIIARVEEMAESMDYFYIGVLYALILALLPSLFRLRNTTVDPALSSEIQLTVVELSSIVLEKLSGSMIAIIDAALGHSLWERTVMVVALLQRFILATMFFFLLSVAERTFKQRFLYAKLFSHLTSSRRARKSQLPHFRLNKVRNIKTWLSVRSYLKKRGPQRSVDMIVSSTFIINLLLIFFFSMEILKDSSALQSQYNIEALFWCFGLGSLLLRFMTLGTKINRKYRSNLSILITEQINLYLQIEQKPHKKDELNVANSVLKLAADLLKELEAPFKISGFSANPHLYTITKVFVLSALSGVLSEMLGFKLKLHKIKIK</sequence>
<dbReference type="AlphaFoldDB" id="A0A1Y1N6A8"/>
<dbReference type="PANTHER" id="PTHR12680">
    <property type="entry name" value="PUTATIVE HOMEODOMAIN TRANSCRIPTION FACTOR PHTF"/>
    <property type="match status" value="1"/>
</dbReference>
<feature type="transmembrane region" description="Helical" evidence="7">
    <location>
        <begin position="532"/>
        <end position="554"/>
    </location>
</feature>
<protein>
    <recommendedName>
        <fullName evidence="8">PHTF1/2 N-terminal domain-containing protein</fullName>
    </recommendedName>
</protein>
<feature type="domain" description="PHTF1/2 N-terminal" evidence="8">
    <location>
        <begin position="60"/>
        <end position="179"/>
    </location>
</feature>
<feature type="transmembrane region" description="Helical" evidence="7">
    <location>
        <begin position="647"/>
        <end position="665"/>
    </location>
</feature>
<feature type="transmembrane region" description="Helical" evidence="7">
    <location>
        <begin position="614"/>
        <end position="635"/>
    </location>
</feature>
<evidence type="ECO:0000256" key="7">
    <source>
        <dbReference type="SAM" id="Phobius"/>
    </source>
</evidence>
<feature type="region of interest" description="Disordered" evidence="6">
    <location>
        <begin position="311"/>
        <end position="367"/>
    </location>
</feature>
<name>A0A1Y1N6A8_PHOPY</name>
<dbReference type="GO" id="GO:0016020">
    <property type="term" value="C:membrane"/>
    <property type="evidence" value="ECO:0007669"/>
    <property type="project" value="UniProtKB-SubCell"/>
</dbReference>
<keyword evidence="5" id="KW-0325">Glycoprotein</keyword>
<organism evidence="9">
    <name type="scientific">Photinus pyralis</name>
    <name type="common">Common eastern firefly</name>
    <name type="synonym">Lampyris pyralis</name>
    <dbReference type="NCBI Taxonomy" id="7054"/>
    <lineage>
        <taxon>Eukaryota</taxon>
        <taxon>Metazoa</taxon>
        <taxon>Ecdysozoa</taxon>
        <taxon>Arthropoda</taxon>
        <taxon>Hexapoda</taxon>
        <taxon>Insecta</taxon>
        <taxon>Pterygota</taxon>
        <taxon>Neoptera</taxon>
        <taxon>Endopterygota</taxon>
        <taxon>Coleoptera</taxon>
        <taxon>Polyphaga</taxon>
        <taxon>Elateriformia</taxon>
        <taxon>Elateroidea</taxon>
        <taxon>Lampyridae</taxon>
        <taxon>Lampyrinae</taxon>
        <taxon>Photinus</taxon>
    </lineage>
</organism>
<dbReference type="Proteomes" id="UP000327044">
    <property type="component" value="Unassembled WGS sequence"/>
</dbReference>
<feature type="domain" description="PHTF1/2 N-terminal" evidence="8">
    <location>
        <begin position="1"/>
        <end position="40"/>
    </location>
</feature>
<dbReference type="InterPro" id="IPR021980">
    <property type="entry name" value="PHTF1/2_N"/>
</dbReference>
<evidence type="ECO:0000313" key="9">
    <source>
        <dbReference type="EMBL" id="JAV92440.1"/>
    </source>
</evidence>
<evidence type="ECO:0000256" key="1">
    <source>
        <dbReference type="ARBA" id="ARBA00004141"/>
    </source>
</evidence>
<dbReference type="PANTHER" id="PTHR12680:SF6">
    <property type="entry name" value="PROTEIN PHTF"/>
    <property type="match status" value="1"/>
</dbReference>
<reference evidence="9" key="1">
    <citation type="journal article" date="2016" name="Sci. Rep.">
        <title>Molecular characterization of firefly nuptial gifts: a multi-omics approach sheds light on postcopulatory sexual selection.</title>
        <authorList>
            <person name="Al-Wathiqui N."/>
            <person name="Fallon T.R."/>
            <person name="South A."/>
            <person name="Weng J.K."/>
            <person name="Lewis S.M."/>
        </authorList>
    </citation>
    <scope>NUCLEOTIDE SEQUENCE</scope>
</reference>
<keyword evidence="3 7" id="KW-1133">Transmembrane helix</keyword>
<feature type="compositionally biased region" description="Basic residues" evidence="6">
    <location>
        <begin position="316"/>
        <end position="325"/>
    </location>
</feature>
<evidence type="ECO:0000256" key="2">
    <source>
        <dbReference type="ARBA" id="ARBA00022692"/>
    </source>
</evidence>
<feature type="transmembrane region" description="Helical" evidence="7">
    <location>
        <begin position="119"/>
        <end position="137"/>
    </location>
</feature>
<comment type="subcellular location">
    <subcellularLocation>
        <location evidence="1">Membrane</location>
        <topology evidence="1">Multi-pass membrane protein</topology>
    </subcellularLocation>
</comment>
<dbReference type="Pfam" id="PF12129">
    <property type="entry name" value="PHTF1-2_N"/>
    <property type="match status" value="2"/>
</dbReference>
<evidence type="ECO:0000313" key="11">
    <source>
        <dbReference type="Proteomes" id="UP000327044"/>
    </source>
</evidence>
<keyword evidence="4 7" id="KW-0472">Membrane</keyword>
<dbReference type="FunCoup" id="A0A1Y1N6A8">
    <property type="interactions" value="204"/>
</dbReference>
<evidence type="ECO:0000256" key="4">
    <source>
        <dbReference type="ARBA" id="ARBA00023136"/>
    </source>
</evidence>
<dbReference type="EMBL" id="VVIM01000002">
    <property type="protein sequence ID" value="KAB0803016.1"/>
    <property type="molecule type" value="Genomic_DNA"/>
</dbReference>
<reference evidence="10 11" key="2">
    <citation type="journal article" date="2018" name="Elife">
        <title>Firefly genomes illuminate parallel origins of bioluminescence in beetles.</title>
        <authorList>
            <person name="Fallon T.R."/>
            <person name="Lower S.E."/>
            <person name="Chang C.H."/>
            <person name="Bessho-Uehara M."/>
            <person name="Martin G.J."/>
            <person name="Bewick A.J."/>
            <person name="Behringer M."/>
            <person name="Debat H.J."/>
            <person name="Wong I."/>
            <person name="Day J.C."/>
            <person name="Suvorov A."/>
            <person name="Silva C.J."/>
            <person name="Stanger-Hall K.F."/>
            <person name="Hall D.W."/>
            <person name="Schmitz R.J."/>
            <person name="Nelson D.R."/>
            <person name="Lewis S.M."/>
            <person name="Shigenobu S."/>
            <person name="Bybee S.M."/>
            <person name="Larracuente A.M."/>
            <person name="Oba Y."/>
            <person name="Weng J.K."/>
        </authorList>
    </citation>
    <scope>NUCLEOTIDE SEQUENCE [LARGE SCALE GENOMIC DNA]</scope>
    <source>
        <strain evidence="10">1611_PpyrPB1</strain>
        <tissue evidence="10">Whole body</tissue>
    </source>
</reference>
<proteinExistence type="predicted"/>
<accession>A0A1Y1N6A8</accession>
<dbReference type="OrthoDB" id="10066656at2759"/>
<evidence type="ECO:0000256" key="3">
    <source>
        <dbReference type="ARBA" id="ARBA00022989"/>
    </source>
</evidence>
<dbReference type="EMBL" id="GEZM01013602">
    <property type="protein sequence ID" value="JAV92440.1"/>
    <property type="molecule type" value="Transcribed_RNA"/>
</dbReference>
<gene>
    <name evidence="10" type="ORF">PPYR_05202</name>
</gene>